<keyword evidence="5" id="KW-1185">Reference proteome</keyword>
<evidence type="ECO:0000313" key="5">
    <source>
        <dbReference type="Proteomes" id="UP001595685"/>
    </source>
</evidence>
<dbReference type="PRINTS" id="PR00502">
    <property type="entry name" value="NUDIXFAMILY"/>
</dbReference>
<dbReference type="Pfam" id="PF12535">
    <property type="entry name" value="Nudix_N"/>
    <property type="match status" value="1"/>
</dbReference>
<dbReference type="GO" id="GO:0016787">
    <property type="term" value="F:hydrolase activity"/>
    <property type="evidence" value="ECO:0007669"/>
    <property type="project" value="UniProtKB-KW"/>
</dbReference>
<sequence length="220" mass="23856">MSADLPWATDGMAAAERVRRAAVLLAGLAQDGLTFAGNDYESDRYRKVAGLAVELLAAVSGRDAEELTLELGRDSGYATPKVDVRGACFDADERVLLMRERADGLWSLPGGWADPGDTPTTAVLRELQEEAGVVGEVLRLVGCWDRDARGHTPPLPVAVVKLFFLCRVLEQGEPDPLETLGVGWFALVDLPPLSTSRVTEEELHRCLAHHRDPSLATELD</sequence>
<dbReference type="PANTHER" id="PTHR43046:SF16">
    <property type="entry name" value="ADP-RIBOSE PYROPHOSPHATASE YJHB-RELATED"/>
    <property type="match status" value="1"/>
</dbReference>
<dbReference type="InterPro" id="IPR059176">
    <property type="entry name" value="UDP-X_N"/>
</dbReference>
<dbReference type="EMBL" id="JBHRWW010000006">
    <property type="protein sequence ID" value="MFC3688737.1"/>
    <property type="molecule type" value="Genomic_DNA"/>
</dbReference>
<comment type="cofactor">
    <cofactor evidence="1">
        <name>Mg(2+)</name>
        <dbReference type="ChEBI" id="CHEBI:18420"/>
    </cofactor>
</comment>
<dbReference type="PROSITE" id="PS51462">
    <property type="entry name" value="NUDIX"/>
    <property type="match status" value="1"/>
</dbReference>
<name>A0ABV7WIH3_9MICO</name>
<dbReference type="PANTHER" id="PTHR43046">
    <property type="entry name" value="GDP-MANNOSE MANNOSYL HYDROLASE"/>
    <property type="match status" value="1"/>
</dbReference>
<evidence type="ECO:0000259" key="3">
    <source>
        <dbReference type="PROSITE" id="PS51462"/>
    </source>
</evidence>
<proteinExistence type="predicted"/>
<protein>
    <submittedName>
        <fullName evidence="4">NUDIX hydrolase N-terminal domain-containing protein</fullName>
    </submittedName>
</protein>
<dbReference type="RefSeq" id="WP_340292513.1">
    <property type="nucleotide sequence ID" value="NZ_JBBEOI010000074.1"/>
</dbReference>
<gene>
    <name evidence="4" type="ORF">ACFOLH_10325</name>
</gene>
<keyword evidence="2 4" id="KW-0378">Hydrolase</keyword>
<evidence type="ECO:0000256" key="2">
    <source>
        <dbReference type="ARBA" id="ARBA00022801"/>
    </source>
</evidence>
<dbReference type="SUPFAM" id="SSF55811">
    <property type="entry name" value="Nudix"/>
    <property type="match status" value="1"/>
</dbReference>
<comment type="caution">
    <text evidence="4">The sequence shown here is derived from an EMBL/GenBank/DDBJ whole genome shotgun (WGS) entry which is preliminary data.</text>
</comment>
<dbReference type="InterPro" id="IPR015797">
    <property type="entry name" value="NUDIX_hydrolase-like_dom_sf"/>
</dbReference>
<dbReference type="InterPro" id="IPR000086">
    <property type="entry name" value="NUDIX_hydrolase_dom"/>
</dbReference>
<feature type="domain" description="Nudix hydrolase" evidence="3">
    <location>
        <begin position="80"/>
        <end position="211"/>
    </location>
</feature>
<dbReference type="Gene3D" id="3.90.79.10">
    <property type="entry name" value="Nucleoside Triphosphate Pyrophosphohydrolase"/>
    <property type="match status" value="1"/>
</dbReference>
<evidence type="ECO:0000313" key="4">
    <source>
        <dbReference type="EMBL" id="MFC3688737.1"/>
    </source>
</evidence>
<evidence type="ECO:0000256" key="1">
    <source>
        <dbReference type="ARBA" id="ARBA00001946"/>
    </source>
</evidence>
<organism evidence="4 5">
    <name type="scientific">Aquipuribacter hungaricus</name>
    <dbReference type="NCBI Taxonomy" id="545624"/>
    <lineage>
        <taxon>Bacteria</taxon>
        <taxon>Bacillati</taxon>
        <taxon>Actinomycetota</taxon>
        <taxon>Actinomycetes</taxon>
        <taxon>Micrococcales</taxon>
        <taxon>Intrasporangiaceae</taxon>
        <taxon>Aquipuribacter</taxon>
    </lineage>
</organism>
<dbReference type="InterPro" id="IPR020476">
    <property type="entry name" value="Nudix_hydrolase"/>
</dbReference>
<dbReference type="Gene3D" id="6.10.250.1120">
    <property type="match status" value="1"/>
</dbReference>
<reference evidence="5" key="1">
    <citation type="journal article" date="2019" name="Int. J. Syst. Evol. Microbiol.">
        <title>The Global Catalogue of Microorganisms (GCM) 10K type strain sequencing project: providing services to taxonomists for standard genome sequencing and annotation.</title>
        <authorList>
            <consortium name="The Broad Institute Genomics Platform"/>
            <consortium name="The Broad Institute Genome Sequencing Center for Infectious Disease"/>
            <person name="Wu L."/>
            <person name="Ma J."/>
        </authorList>
    </citation>
    <scope>NUCLEOTIDE SEQUENCE [LARGE SCALE GENOMIC DNA]</scope>
    <source>
        <strain evidence="5">NCAIM B.02333</strain>
    </source>
</reference>
<dbReference type="Pfam" id="PF00293">
    <property type="entry name" value="NUDIX"/>
    <property type="match status" value="1"/>
</dbReference>
<dbReference type="Proteomes" id="UP001595685">
    <property type="component" value="Unassembled WGS sequence"/>
</dbReference>
<accession>A0ABV7WIH3</accession>